<evidence type="ECO:0000313" key="2">
    <source>
        <dbReference type="Proteomes" id="UP000619295"/>
    </source>
</evidence>
<keyword evidence="2" id="KW-1185">Reference proteome</keyword>
<gene>
    <name evidence="1" type="ORF">IED13_09670</name>
</gene>
<comment type="caution">
    <text evidence="1">The sequence shown here is derived from an EMBL/GenBank/DDBJ whole genome shotgun (WGS) entry which is preliminary data.</text>
</comment>
<proteinExistence type="predicted"/>
<accession>A0A927HXZ9</accession>
<organism evidence="1 2">
    <name type="scientific">Bosea spartocytisi</name>
    <dbReference type="NCBI Taxonomy" id="2773451"/>
    <lineage>
        <taxon>Bacteria</taxon>
        <taxon>Pseudomonadati</taxon>
        <taxon>Pseudomonadota</taxon>
        <taxon>Alphaproteobacteria</taxon>
        <taxon>Hyphomicrobiales</taxon>
        <taxon>Boseaceae</taxon>
        <taxon>Bosea</taxon>
    </lineage>
</organism>
<evidence type="ECO:0000313" key="1">
    <source>
        <dbReference type="EMBL" id="MBD3845965.1"/>
    </source>
</evidence>
<name>A0A927HXZ9_9HYPH</name>
<protein>
    <submittedName>
        <fullName evidence="1">Uncharacterized protein</fullName>
    </submittedName>
</protein>
<dbReference type="Proteomes" id="UP000619295">
    <property type="component" value="Unassembled WGS sequence"/>
</dbReference>
<reference evidence="1" key="1">
    <citation type="submission" date="2020-09" db="EMBL/GenBank/DDBJ databases">
        <title>Bosea spartocytisi sp. nov. a root nodule endophyte of Spartocytisus supranubius in the high mountain ecosystem fo the Teide National Park (Canary Islands, Spain).</title>
        <authorList>
            <person name="Pulido-Suarez L."/>
            <person name="Peix A."/>
            <person name="Igual J.M."/>
            <person name="Socas-Perez N."/>
            <person name="Velazquez E."/>
            <person name="Flores-Felix J.D."/>
            <person name="Leon-Barrios M."/>
        </authorList>
    </citation>
    <scope>NUCLEOTIDE SEQUENCE</scope>
    <source>
        <strain evidence="1">SSUT16</strain>
    </source>
</reference>
<dbReference type="RefSeq" id="WP_191124056.1">
    <property type="nucleotide sequence ID" value="NZ_JACXWY010000005.1"/>
</dbReference>
<dbReference type="EMBL" id="JACXWY010000005">
    <property type="protein sequence ID" value="MBD3845965.1"/>
    <property type="molecule type" value="Genomic_DNA"/>
</dbReference>
<sequence>MSIAFKVYVHCPNCQKDYGSFLEPPEADDAPQDIDELLESNFLRDQKFLCQECESPIGIVTGVKELRNEQLVSVRRLEPCS</sequence>
<dbReference type="AlphaFoldDB" id="A0A927HXZ9"/>